<evidence type="ECO:0000256" key="4">
    <source>
        <dbReference type="ARBA" id="ARBA00023004"/>
    </source>
</evidence>
<dbReference type="InterPro" id="IPR002401">
    <property type="entry name" value="Cyt_P450_E_grp-I"/>
</dbReference>
<keyword evidence="2 5" id="KW-0349">Heme</keyword>
<accession>A0AAJ0BU27</accession>
<keyword evidence="3 5" id="KW-0479">Metal-binding</keyword>
<dbReference type="Proteomes" id="UP001244011">
    <property type="component" value="Unassembled WGS sequence"/>
</dbReference>
<dbReference type="GO" id="GO:0016705">
    <property type="term" value="F:oxidoreductase activity, acting on paired donors, with incorporation or reduction of molecular oxygen"/>
    <property type="evidence" value="ECO:0007669"/>
    <property type="project" value="InterPro"/>
</dbReference>
<dbReference type="GeneID" id="85315005"/>
<dbReference type="RefSeq" id="XP_060280726.1">
    <property type="nucleotide sequence ID" value="XM_060431818.1"/>
</dbReference>
<dbReference type="SUPFAM" id="SSF48264">
    <property type="entry name" value="Cytochrome P450"/>
    <property type="match status" value="1"/>
</dbReference>
<evidence type="ECO:0000313" key="8">
    <source>
        <dbReference type="Proteomes" id="UP001244011"/>
    </source>
</evidence>
<evidence type="ECO:0000313" key="7">
    <source>
        <dbReference type="EMBL" id="KAK1764513.1"/>
    </source>
</evidence>
<protein>
    <submittedName>
        <fullName evidence="7">Cytochrome P450</fullName>
    </submittedName>
</protein>
<gene>
    <name evidence="7" type="ORF">QBC33DRAFT_595338</name>
</gene>
<keyword evidence="8" id="KW-1185">Reference proteome</keyword>
<dbReference type="FunFam" id="1.10.630.10:FF:000050">
    <property type="entry name" value="Cytochrome P450 monooxygenase"/>
    <property type="match status" value="1"/>
</dbReference>
<dbReference type="Pfam" id="PF00067">
    <property type="entry name" value="p450"/>
    <property type="match status" value="1"/>
</dbReference>
<organism evidence="7 8">
    <name type="scientific">Phialemonium atrogriseum</name>
    <dbReference type="NCBI Taxonomy" id="1093897"/>
    <lineage>
        <taxon>Eukaryota</taxon>
        <taxon>Fungi</taxon>
        <taxon>Dikarya</taxon>
        <taxon>Ascomycota</taxon>
        <taxon>Pezizomycotina</taxon>
        <taxon>Sordariomycetes</taxon>
        <taxon>Sordariomycetidae</taxon>
        <taxon>Cephalothecales</taxon>
        <taxon>Cephalothecaceae</taxon>
        <taxon>Phialemonium</taxon>
    </lineage>
</organism>
<reference evidence="7" key="1">
    <citation type="submission" date="2023-06" db="EMBL/GenBank/DDBJ databases">
        <title>Genome-scale phylogeny and comparative genomics of the fungal order Sordariales.</title>
        <authorList>
            <consortium name="Lawrence Berkeley National Laboratory"/>
            <person name="Hensen N."/>
            <person name="Bonometti L."/>
            <person name="Westerberg I."/>
            <person name="Brannstrom I.O."/>
            <person name="Guillou S."/>
            <person name="Cros-Aarteil S."/>
            <person name="Calhoun S."/>
            <person name="Haridas S."/>
            <person name="Kuo A."/>
            <person name="Mondo S."/>
            <person name="Pangilinan J."/>
            <person name="Riley R."/>
            <person name="Labutti K."/>
            <person name="Andreopoulos B."/>
            <person name="Lipzen A."/>
            <person name="Chen C."/>
            <person name="Yanf M."/>
            <person name="Daum C."/>
            <person name="Ng V."/>
            <person name="Clum A."/>
            <person name="Steindorff A."/>
            <person name="Ohm R."/>
            <person name="Martin F."/>
            <person name="Silar P."/>
            <person name="Natvig D."/>
            <person name="Lalanne C."/>
            <person name="Gautier V."/>
            <person name="Ament-Velasquez S.L."/>
            <person name="Kruys A."/>
            <person name="Hutchinson M.I."/>
            <person name="Powell A.J."/>
            <person name="Barry K."/>
            <person name="Miller A.N."/>
            <person name="Grigoriev I.V."/>
            <person name="Debuchy R."/>
            <person name="Gladieux P."/>
            <person name="Thoren M.H."/>
            <person name="Johannesson H."/>
        </authorList>
    </citation>
    <scope>NUCLEOTIDE SEQUENCE</scope>
    <source>
        <strain evidence="7">8032-3</strain>
    </source>
</reference>
<sequence length="491" mass="55665">MSHLLGIAHDAVGWTLPHATLCVFALFLIRVVARRWWSPLRQVPGPWLAAYTRLWKLYHTSRDNMELVNIDLHRRYGPIVRIAPHEVSIDDPEDSLRVIYGHGTRFTKSRWYEASDPPGGHSLFTDPDIKRHAHERRMVASGFSMSALLEMEDFVSECVKVFETRMNEFAESGQALDMAHWLQCYAFDVIGEITFAKRFGFMDRGEDVGNTIQTLEGFLSYSAKMGVLPELHAPYSRLKSLLFPGSAPLETVGEFAVKAVEDRKRAGAEHRDLVSRFLQTHEEKPGEFPMSEVYKMCTVMIGAGSDTTAIALRAVVYFLCKNPEKLSKLRSELDVAESDGRLSEPITYAEAMSLPYLQAVLKEAMRLHPSTGFTMARVVPKGGTVLLGHSLPEGTTVGINSWVAHRNEDVFGPDVESFIPERWLRSEEFGSGSRTCLGKNISVMEMSKLIPQLIRHFHIQLVHPDRPWKTTNWWLVKQADMDCYVSQRRKA</sequence>
<dbReference type="InterPro" id="IPR001128">
    <property type="entry name" value="Cyt_P450"/>
</dbReference>
<dbReference type="InterPro" id="IPR050121">
    <property type="entry name" value="Cytochrome_P450_monoxygenase"/>
</dbReference>
<dbReference type="PRINTS" id="PR00385">
    <property type="entry name" value="P450"/>
</dbReference>
<evidence type="ECO:0000256" key="3">
    <source>
        <dbReference type="ARBA" id="ARBA00022723"/>
    </source>
</evidence>
<keyword evidence="6" id="KW-0503">Monooxygenase</keyword>
<comment type="similarity">
    <text evidence="6">Belongs to the cytochrome P450 family.</text>
</comment>
<dbReference type="EMBL" id="MU839020">
    <property type="protein sequence ID" value="KAK1764513.1"/>
    <property type="molecule type" value="Genomic_DNA"/>
</dbReference>
<comment type="cofactor">
    <cofactor evidence="1 5">
        <name>heme</name>
        <dbReference type="ChEBI" id="CHEBI:30413"/>
    </cofactor>
</comment>
<dbReference type="PANTHER" id="PTHR24305:SF190">
    <property type="entry name" value="P450, PUTATIVE (EUROFUNG)-RELATED"/>
    <property type="match status" value="1"/>
</dbReference>
<dbReference type="AlphaFoldDB" id="A0AAJ0BU27"/>
<keyword evidence="4 5" id="KW-0408">Iron</keyword>
<dbReference type="GO" id="GO:0004497">
    <property type="term" value="F:monooxygenase activity"/>
    <property type="evidence" value="ECO:0007669"/>
    <property type="project" value="UniProtKB-KW"/>
</dbReference>
<evidence type="ECO:0000256" key="6">
    <source>
        <dbReference type="RuleBase" id="RU000461"/>
    </source>
</evidence>
<dbReference type="PANTHER" id="PTHR24305">
    <property type="entry name" value="CYTOCHROME P450"/>
    <property type="match status" value="1"/>
</dbReference>
<evidence type="ECO:0000256" key="2">
    <source>
        <dbReference type="ARBA" id="ARBA00022617"/>
    </source>
</evidence>
<dbReference type="PROSITE" id="PS00086">
    <property type="entry name" value="CYTOCHROME_P450"/>
    <property type="match status" value="1"/>
</dbReference>
<dbReference type="Gene3D" id="1.10.630.10">
    <property type="entry name" value="Cytochrome P450"/>
    <property type="match status" value="1"/>
</dbReference>
<comment type="caution">
    <text evidence="7">The sequence shown here is derived from an EMBL/GenBank/DDBJ whole genome shotgun (WGS) entry which is preliminary data.</text>
</comment>
<evidence type="ECO:0000256" key="5">
    <source>
        <dbReference type="PIRSR" id="PIRSR602401-1"/>
    </source>
</evidence>
<dbReference type="GO" id="GO:0020037">
    <property type="term" value="F:heme binding"/>
    <property type="evidence" value="ECO:0007669"/>
    <property type="project" value="InterPro"/>
</dbReference>
<proteinExistence type="inferred from homology"/>
<feature type="binding site" description="axial binding residue" evidence="5">
    <location>
        <position position="436"/>
    </location>
    <ligand>
        <name>heme</name>
        <dbReference type="ChEBI" id="CHEBI:30413"/>
    </ligand>
    <ligandPart>
        <name>Fe</name>
        <dbReference type="ChEBI" id="CHEBI:18248"/>
    </ligandPart>
</feature>
<dbReference type="PRINTS" id="PR00463">
    <property type="entry name" value="EP450I"/>
</dbReference>
<evidence type="ECO:0000256" key="1">
    <source>
        <dbReference type="ARBA" id="ARBA00001971"/>
    </source>
</evidence>
<dbReference type="InterPro" id="IPR036396">
    <property type="entry name" value="Cyt_P450_sf"/>
</dbReference>
<name>A0AAJ0BU27_9PEZI</name>
<dbReference type="GO" id="GO:0005506">
    <property type="term" value="F:iron ion binding"/>
    <property type="evidence" value="ECO:0007669"/>
    <property type="project" value="InterPro"/>
</dbReference>
<dbReference type="InterPro" id="IPR017972">
    <property type="entry name" value="Cyt_P450_CS"/>
</dbReference>
<dbReference type="CDD" id="cd11060">
    <property type="entry name" value="CYP57A1-like"/>
    <property type="match status" value="1"/>
</dbReference>
<keyword evidence="6" id="KW-0560">Oxidoreductase</keyword>